<dbReference type="InterPro" id="IPR000719">
    <property type="entry name" value="Prot_kinase_dom"/>
</dbReference>
<keyword evidence="6" id="KW-0812">Transmembrane</keyword>
<dbReference type="Proteomes" id="UP000464577">
    <property type="component" value="Chromosome"/>
</dbReference>
<keyword evidence="3 8" id="KW-0418">Kinase</keyword>
<dbReference type="GO" id="GO:0016020">
    <property type="term" value="C:membrane"/>
    <property type="evidence" value="ECO:0007669"/>
    <property type="project" value="TreeGrafter"/>
</dbReference>
<keyword evidence="4 5" id="KW-0067">ATP-binding</keyword>
<dbReference type="PROSITE" id="PS50011">
    <property type="entry name" value="PROTEIN_KINASE_DOM"/>
    <property type="match status" value="1"/>
</dbReference>
<dbReference type="InterPro" id="IPR011009">
    <property type="entry name" value="Kinase-like_dom_sf"/>
</dbReference>
<dbReference type="PANTHER" id="PTHR24348:SF22">
    <property type="entry name" value="NON-SPECIFIC SERINE_THREONINE PROTEIN KINASE"/>
    <property type="match status" value="1"/>
</dbReference>
<dbReference type="InterPro" id="IPR045269">
    <property type="entry name" value="Atg1-like"/>
</dbReference>
<evidence type="ECO:0000256" key="4">
    <source>
        <dbReference type="ARBA" id="ARBA00022840"/>
    </source>
</evidence>
<keyword evidence="6" id="KW-1133">Transmembrane helix</keyword>
<evidence type="ECO:0000313" key="9">
    <source>
        <dbReference type="Proteomes" id="UP000464577"/>
    </source>
</evidence>
<dbReference type="GO" id="GO:0005776">
    <property type="term" value="C:autophagosome"/>
    <property type="evidence" value="ECO:0007669"/>
    <property type="project" value="TreeGrafter"/>
</dbReference>
<dbReference type="GO" id="GO:0005524">
    <property type="term" value="F:ATP binding"/>
    <property type="evidence" value="ECO:0007669"/>
    <property type="project" value="UniProtKB-UniRule"/>
</dbReference>
<dbReference type="InterPro" id="IPR017441">
    <property type="entry name" value="Protein_kinase_ATP_BS"/>
</dbReference>
<dbReference type="CDD" id="cd14014">
    <property type="entry name" value="STKc_PknB_like"/>
    <property type="match status" value="1"/>
</dbReference>
<evidence type="ECO:0000256" key="3">
    <source>
        <dbReference type="ARBA" id="ARBA00022777"/>
    </source>
</evidence>
<dbReference type="RefSeq" id="WP_162391275.1">
    <property type="nucleotide sequence ID" value="NZ_CP045997.1"/>
</dbReference>
<gene>
    <name evidence="8" type="ORF">GJR95_40210</name>
</gene>
<feature type="transmembrane region" description="Helical" evidence="6">
    <location>
        <begin position="355"/>
        <end position="375"/>
    </location>
</feature>
<dbReference type="Pfam" id="PF00069">
    <property type="entry name" value="Pkinase"/>
    <property type="match status" value="1"/>
</dbReference>
<organism evidence="8 9">
    <name type="scientific">Spirosoma endbachense</name>
    <dbReference type="NCBI Taxonomy" id="2666025"/>
    <lineage>
        <taxon>Bacteria</taxon>
        <taxon>Pseudomonadati</taxon>
        <taxon>Bacteroidota</taxon>
        <taxon>Cytophagia</taxon>
        <taxon>Cytophagales</taxon>
        <taxon>Cytophagaceae</taxon>
        <taxon>Spirosoma</taxon>
    </lineage>
</organism>
<keyword evidence="2 5" id="KW-0547">Nucleotide-binding</keyword>
<dbReference type="EMBL" id="CP045997">
    <property type="protein sequence ID" value="QHW00880.1"/>
    <property type="molecule type" value="Genomic_DNA"/>
</dbReference>
<dbReference type="PROSITE" id="PS00107">
    <property type="entry name" value="PROTEIN_KINASE_ATP"/>
    <property type="match status" value="1"/>
</dbReference>
<feature type="domain" description="Protein kinase" evidence="7">
    <location>
        <begin position="13"/>
        <end position="280"/>
    </location>
</feature>
<protein>
    <submittedName>
        <fullName evidence="8">Protein kinase</fullName>
    </submittedName>
</protein>
<reference evidence="8 9" key="1">
    <citation type="submission" date="2019-11" db="EMBL/GenBank/DDBJ databases">
        <title>Spirosoma endbachense sp. nov., isolated from a natural salt meadow.</title>
        <authorList>
            <person name="Rojas J."/>
            <person name="Ambika Manirajan B."/>
            <person name="Ratering S."/>
            <person name="Suarez C."/>
            <person name="Geissler-Plaum R."/>
            <person name="Schnell S."/>
        </authorList>
    </citation>
    <scope>NUCLEOTIDE SEQUENCE [LARGE SCALE GENOMIC DNA]</scope>
    <source>
        <strain evidence="8 9">I-24</strain>
    </source>
</reference>
<dbReference type="KEGG" id="senf:GJR95_40210"/>
<dbReference type="GO" id="GO:0000407">
    <property type="term" value="C:phagophore assembly site"/>
    <property type="evidence" value="ECO:0007669"/>
    <property type="project" value="TreeGrafter"/>
</dbReference>
<dbReference type="Gene3D" id="1.10.510.10">
    <property type="entry name" value="Transferase(Phosphotransferase) domain 1"/>
    <property type="match status" value="1"/>
</dbReference>
<name>A0A6P1WA71_9BACT</name>
<dbReference type="SMART" id="SM00220">
    <property type="entry name" value="S_TKc"/>
    <property type="match status" value="1"/>
</dbReference>
<dbReference type="AlphaFoldDB" id="A0A6P1WA71"/>
<dbReference type="GO" id="GO:0005829">
    <property type="term" value="C:cytosol"/>
    <property type="evidence" value="ECO:0007669"/>
    <property type="project" value="TreeGrafter"/>
</dbReference>
<keyword evidence="6" id="KW-0472">Membrane</keyword>
<accession>A0A6P1WA71</accession>
<evidence type="ECO:0000256" key="2">
    <source>
        <dbReference type="ARBA" id="ARBA00022741"/>
    </source>
</evidence>
<evidence type="ECO:0000259" key="7">
    <source>
        <dbReference type="PROSITE" id="PS50011"/>
    </source>
</evidence>
<sequence length="397" mass="44938">MTLDQFLERYRYDTTRDLIGQGGFGTVYRAFDTETSEPVAIKCSKVDLSQPSLSLEEEVKRINQLPPHPHLIRYQSNYRFNLPSAGWFDYGIMPYYEAGNLAQLIHQRPLTSSEINDLSTGILKGLQHLHSYQTIHRDLKPANVLVDVEAGKLVPKIADFGLGRNVANADLSFSNSKVGGSLSYMSPEQLTNGKMRTNVDLWAYGVVLYELHTGERPFRLDSQESDSEIELMKQIANAELPARLSTVAEPYQSLIRRCLVKDINQRVQKAEDLLAVWPSIQYAGEYDLPGEEDIVVWVEEDEKPNEDQVKQEEAAPKKVIPTNTTPSVDYLGVIGSLFEGLANVLKEVIVFAAKGIFYLFFAYHFHILMIIDLMLPEGWKLQPLVKSGFDWFLALFS</sequence>
<evidence type="ECO:0000313" key="8">
    <source>
        <dbReference type="EMBL" id="QHW00880.1"/>
    </source>
</evidence>
<dbReference type="SUPFAM" id="SSF56112">
    <property type="entry name" value="Protein kinase-like (PK-like)"/>
    <property type="match status" value="1"/>
</dbReference>
<evidence type="ECO:0000256" key="6">
    <source>
        <dbReference type="SAM" id="Phobius"/>
    </source>
</evidence>
<evidence type="ECO:0000256" key="5">
    <source>
        <dbReference type="PROSITE-ProRule" id="PRU10141"/>
    </source>
</evidence>
<evidence type="ECO:0000256" key="1">
    <source>
        <dbReference type="ARBA" id="ARBA00022679"/>
    </source>
</evidence>
<dbReference type="GO" id="GO:0004674">
    <property type="term" value="F:protein serine/threonine kinase activity"/>
    <property type="evidence" value="ECO:0007669"/>
    <property type="project" value="InterPro"/>
</dbReference>
<proteinExistence type="predicted"/>
<dbReference type="PANTHER" id="PTHR24348">
    <property type="entry name" value="SERINE/THREONINE-PROTEIN KINASE UNC-51-RELATED"/>
    <property type="match status" value="1"/>
</dbReference>
<feature type="binding site" evidence="5">
    <location>
        <position position="42"/>
    </location>
    <ligand>
        <name>ATP</name>
        <dbReference type="ChEBI" id="CHEBI:30616"/>
    </ligand>
</feature>
<keyword evidence="1" id="KW-0808">Transferase</keyword>
<keyword evidence="9" id="KW-1185">Reference proteome</keyword>